<dbReference type="SUPFAM" id="SSF55073">
    <property type="entry name" value="Nucleotide cyclase"/>
    <property type="match status" value="1"/>
</dbReference>
<dbReference type="RefSeq" id="WP_237262028.1">
    <property type="nucleotide sequence ID" value="NZ_AP024202.1"/>
</dbReference>
<evidence type="ECO:0000256" key="3">
    <source>
        <dbReference type="SAM" id="Phobius"/>
    </source>
</evidence>
<feature type="domain" description="GGDEF" evidence="4">
    <location>
        <begin position="321"/>
        <end position="455"/>
    </location>
</feature>
<dbReference type="InterPro" id="IPR029016">
    <property type="entry name" value="GAF-like_dom_sf"/>
</dbReference>
<evidence type="ECO:0000313" key="6">
    <source>
        <dbReference type="Proteomes" id="UP001054820"/>
    </source>
</evidence>
<organism evidence="5 6">
    <name type="scientific">Thiomicrorhabdus immobilis</name>
    <dbReference type="NCBI Taxonomy" id="2791037"/>
    <lineage>
        <taxon>Bacteria</taxon>
        <taxon>Pseudomonadati</taxon>
        <taxon>Pseudomonadota</taxon>
        <taxon>Gammaproteobacteria</taxon>
        <taxon>Thiotrichales</taxon>
        <taxon>Piscirickettsiaceae</taxon>
        <taxon>Thiomicrorhabdus</taxon>
    </lineage>
</organism>
<accession>A0ABM7MAH3</accession>
<dbReference type="EMBL" id="AP024202">
    <property type="protein sequence ID" value="BCN92326.1"/>
    <property type="molecule type" value="Genomic_DNA"/>
</dbReference>
<dbReference type="SMART" id="SM00267">
    <property type="entry name" value="GGDEF"/>
    <property type="match status" value="1"/>
</dbReference>
<dbReference type="NCBIfam" id="TIGR00254">
    <property type="entry name" value="GGDEF"/>
    <property type="match status" value="1"/>
</dbReference>
<keyword evidence="6" id="KW-1185">Reference proteome</keyword>
<sequence length="459" mass="51261">MQIPRLTKSIFLDQFIYMQVVGVIIGLAFPHFLVWYGFPESEVLTWEFYLVTQIAGQMVGLLSFLMISMVIRPHLKQLALKMQDIAEGLQEKDFIDYSVKCHEQLCTMEVLSNDEIGVSASAYNQLLAALLSSHENEQVFNKFTKVMSQNLEVETLSEETINLLISATKIEAAAILLYKNGEIVVEATQGIFHPETLTEHTTVLDAINKGKAQRITLPKHIQLDGVLTQFTPTEVFIEPIEFKGTHLGVMVAATGSEMADERTNTTLHLFARSMGLALNNALIHSKFQRLAAYDGLTNVYNRRFGMARLKEDFGRATREQSALSVIMVDIDHFKKINDNYGHLVGDKAIILIASILKKTLRDGDIVVRYGGEEFLMILQGASTKDALDVSERIRHQVQDTIFTEGDQRIDITVSVGVCGFPEVQVPDEVMLIDKADQALYQAKQTGRNKVIAYGTALAA</sequence>
<dbReference type="InterPro" id="IPR029787">
    <property type="entry name" value="Nucleotide_cyclase"/>
</dbReference>
<dbReference type="EC" id="2.7.7.65" evidence="1"/>
<evidence type="ECO:0000256" key="2">
    <source>
        <dbReference type="ARBA" id="ARBA00034247"/>
    </source>
</evidence>
<comment type="catalytic activity">
    <reaction evidence="2">
        <text>2 GTP = 3',3'-c-di-GMP + 2 diphosphate</text>
        <dbReference type="Rhea" id="RHEA:24898"/>
        <dbReference type="ChEBI" id="CHEBI:33019"/>
        <dbReference type="ChEBI" id="CHEBI:37565"/>
        <dbReference type="ChEBI" id="CHEBI:58805"/>
        <dbReference type="EC" id="2.7.7.65"/>
    </reaction>
</comment>
<name>A0ABM7MAH3_9GAMM</name>
<reference evidence="5" key="1">
    <citation type="journal article" date="2022" name="Arch. Microbiol.">
        <title>Thiomicrorhabdus immobilis sp. nov., a mesophilic sulfur-oxidizing bacterium isolated from sediment of a brackish lake in northern Japan.</title>
        <authorList>
            <person name="Kojima H."/>
            <person name="Mochizuki J."/>
            <person name="Kanda M."/>
            <person name="Watanabe T."/>
            <person name="Fukui M."/>
        </authorList>
    </citation>
    <scope>NUCLEOTIDE SEQUENCE</scope>
    <source>
        <strain evidence="5">Am19</strain>
    </source>
</reference>
<dbReference type="Gene3D" id="3.30.450.40">
    <property type="match status" value="1"/>
</dbReference>
<evidence type="ECO:0000259" key="4">
    <source>
        <dbReference type="PROSITE" id="PS50887"/>
    </source>
</evidence>
<dbReference type="Gene3D" id="3.30.70.270">
    <property type="match status" value="1"/>
</dbReference>
<keyword evidence="3" id="KW-0472">Membrane</keyword>
<dbReference type="PROSITE" id="PS50887">
    <property type="entry name" value="GGDEF"/>
    <property type="match status" value="1"/>
</dbReference>
<feature type="transmembrane region" description="Helical" evidence="3">
    <location>
        <begin position="48"/>
        <end position="71"/>
    </location>
</feature>
<dbReference type="InterPro" id="IPR000160">
    <property type="entry name" value="GGDEF_dom"/>
</dbReference>
<proteinExistence type="predicted"/>
<evidence type="ECO:0000313" key="5">
    <source>
        <dbReference type="EMBL" id="BCN92326.1"/>
    </source>
</evidence>
<keyword evidence="3" id="KW-0812">Transmembrane</keyword>
<dbReference type="CDD" id="cd06225">
    <property type="entry name" value="HAMP"/>
    <property type="match status" value="1"/>
</dbReference>
<dbReference type="PANTHER" id="PTHR45138">
    <property type="entry name" value="REGULATORY COMPONENTS OF SENSORY TRANSDUCTION SYSTEM"/>
    <property type="match status" value="1"/>
</dbReference>
<dbReference type="PANTHER" id="PTHR45138:SF9">
    <property type="entry name" value="DIGUANYLATE CYCLASE DGCM-RELATED"/>
    <property type="match status" value="1"/>
</dbReference>
<dbReference type="Pfam" id="PF00990">
    <property type="entry name" value="GGDEF"/>
    <property type="match status" value="1"/>
</dbReference>
<dbReference type="InterPro" id="IPR043128">
    <property type="entry name" value="Rev_trsase/Diguanyl_cyclase"/>
</dbReference>
<dbReference type="CDD" id="cd01949">
    <property type="entry name" value="GGDEF"/>
    <property type="match status" value="1"/>
</dbReference>
<keyword evidence="3" id="KW-1133">Transmembrane helix</keyword>
<evidence type="ECO:0000256" key="1">
    <source>
        <dbReference type="ARBA" id="ARBA00012528"/>
    </source>
</evidence>
<dbReference type="SUPFAM" id="SSF55781">
    <property type="entry name" value="GAF domain-like"/>
    <property type="match status" value="1"/>
</dbReference>
<dbReference type="Proteomes" id="UP001054820">
    <property type="component" value="Chromosome"/>
</dbReference>
<dbReference type="InterPro" id="IPR050469">
    <property type="entry name" value="Diguanylate_Cyclase"/>
</dbReference>
<protein>
    <recommendedName>
        <fullName evidence="1">diguanylate cyclase</fullName>
        <ecNumber evidence="1">2.7.7.65</ecNumber>
    </recommendedName>
</protein>
<gene>
    <name evidence="5" type="ORF">THMIRHAM_01110</name>
</gene>
<feature type="transmembrane region" description="Helical" evidence="3">
    <location>
        <begin position="15"/>
        <end position="36"/>
    </location>
</feature>